<dbReference type="InterPro" id="IPR051912">
    <property type="entry name" value="Alkylbase_DNA_Glycosylase/TA"/>
</dbReference>
<dbReference type="EC" id="3.2.2.21" evidence="3"/>
<dbReference type="GO" id="GO:0006285">
    <property type="term" value="P:base-excision repair, AP site formation"/>
    <property type="evidence" value="ECO:0007669"/>
    <property type="project" value="TreeGrafter"/>
</dbReference>
<evidence type="ECO:0000256" key="3">
    <source>
        <dbReference type="ARBA" id="ARBA00012000"/>
    </source>
</evidence>
<sequence length="305" mass="35209">MNWIDYETYVELLPPPEFCFEECLVFLGRADHEVLHRTTEEAVYKLLNLNKSNILIRVTSADKVIRIDFLHGDISSAATREEIAAFVWEWFDLDQDLAAFYYVAEQDPILQKLAHSYFGLRIICMPDLFEALVWAILGQQINLTFAYTLKKRFVEQYGESFSDSGETYWIFPSAEQIASVEVAELRELQFSARKAEYITGIAEMMAEGSLTKETLQGMDQHELHKELTNIRGVGAWTADYVMMKCLHIPSAFPIADVGLHQALQHQLGLEQKPSIEEIQSYAVNWEGWQAYAVFYLWRSLYDSFV</sequence>
<dbReference type="InterPro" id="IPR037046">
    <property type="entry name" value="AlkA_N_sf"/>
</dbReference>
<dbReference type="InterPro" id="IPR012904">
    <property type="entry name" value="OGG_N"/>
</dbReference>
<protein>
    <recommendedName>
        <fullName evidence="3">DNA-3-methyladenine glycosylase II</fullName>
        <ecNumber evidence="3">3.2.2.21</ecNumber>
    </recommendedName>
</protein>
<dbReference type="Proteomes" id="UP000318521">
    <property type="component" value="Unassembled WGS sequence"/>
</dbReference>
<dbReference type="InterPro" id="IPR023170">
    <property type="entry name" value="HhH_base_excis_C"/>
</dbReference>
<dbReference type="Gene3D" id="1.10.1670.10">
    <property type="entry name" value="Helix-hairpin-Helix base-excision DNA repair enzymes (C-terminal)"/>
    <property type="match status" value="1"/>
</dbReference>
<dbReference type="InterPro" id="IPR011257">
    <property type="entry name" value="DNA_glycosylase"/>
</dbReference>
<evidence type="ECO:0000256" key="5">
    <source>
        <dbReference type="ARBA" id="ARBA00022801"/>
    </source>
</evidence>
<evidence type="ECO:0000256" key="6">
    <source>
        <dbReference type="ARBA" id="ARBA00023204"/>
    </source>
</evidence>
<dbReference type="Gene3D" id="1.10.340.30">
    <property type="entry name" value="Hypothetical protein, domain 2"/>
    <property type="match status" value="1"/>
</dbReference>
<dbReference type="InterPro" id="IPR003265">
    <property type="entry name" value="HhH-GPD_domain"/>
</dbReference>
<evidence type="ECO:0000256" key="1">
    <source>
        <dbReference type="ARBA" id="ARBA00000086"/>
    </source>
</evidence>
<gene>
    <name evidence="8" type="ORF">FN960_06745</name>
</gene>
<dbReference type="PANTHER" id="PTHR43003:SF12">
    <property type="entry name" value="DNA-3-METHYLADENINE GLYCOSYLASE"/>
    <property type="match status" value="1"/>
</dbReference>
<dbReference type="Pfam" id="PF00730">
    <property type="entry name" value="HhH-GPD"/>
    <property type="match status" value="1"/>
</dbReference>
<dbReference type="GO" id="GO:0043916">
    <property type="term" value="F:DNA-7-methylguanine glycosylase activity"/>
    <property type="evidence" value="ECO:0007669"/>
    <property type="project" value="TreeGrafter"/>
</dbReference>
<dbReference type="AlphaFoldDB" id="A0A554A159"/>
<evidence type="ECO:0000259" key="7">
    <source>
        <dbReference type="SMART" id="SM00478"/>
    </source>
</evidence>
<dbReference type="GO" id="GO:0032993">
    <property type="term" value="C:protein-DNA complex"/>
    <property type="evidence" value="ECO:0007669"/>
    <property type="project" value="TreeGrafter"/>
</dbReference>
<evidence type="ECO:0000313" key="8">
    <source>
        <dbReference type="EMBL" id="TSB47427.1"/>
    </source>
</evidence>
<dbReference type="GO" id="GO:0008725">
    <property type="term" value="F:DNA-3-methyladenine glycosylase activity"/>
    <property type="evidence" value="ECO:0007669"/>
    <property type="project" value="TreeGrafter"/>
</dbReference>
<comment type="catalytic activity">
    <reaction evidence="1">
        <text>Hydrolysis of alkylated DNA, releasing 3-methyladenine, 3-methylguanine, 7-methylguanine and 7-methyladenine.</text>
        <dbReference type="EC" id="3.2.2.21"/>
    </reaction>
</comment>
<dbReference type="GO" id="GO:0008534">
    <property type="term" value="F:oxidized purine nucleobase lesion DNA N-glycosylase activity"/>
    <property type="evidence" value="ECO:0007669"/>
    <property type="project" value="InterPro"/>
</dbReference>
<dbReference type="SMART" id="SM00478">
    <property type="entry name" value="ENDO3c"/>
    <property type="match status" value="1"/>
</dbReference>
<dbReference type="CDD" id="cd00056">
    <property type="entry name" value="ENDO3c"/>
    <property type="match status" value="1"/>
</dbReference>
<feature type="domain" description="HhH-GPD" evidence="7">
    <location>
        <begin position="137"/>
        <end position="301"/>
    </location>
</feature>
<evidence type="ECO:0000256" key="4">
    <source>
        <dbReference type="ARBA" id="ARBA00022763"/>
    </source>
</evidence>
<dbReference type="GO" id="GO:0005737">
    <property type="term" value="C:cytoplasm"/>
    <property type="evidence" value="ECO:0007669"/>
    <property type="project" value="TreeGrafter"/>
</dbReference>
<dbReference type="Gene3D" id="3.30.310.20">
    <property type="entry name" value="DNA-3-methyladenine glycosylase AlkA, N-terminal domain"/>
    <property type="match status" value="1"/>
</dbReference>
<dbReference type="GO" id="GO:0006307">
    <property type="term" value="P:DNA alkylation repair"/>
    <property type="evidence" value="ECO:0007669"/>
    <property type="project" value="TreeGrafter"/>
</dbReference>
<proteinExistence type="inferred from homology"/>
<name>A0A554A159_9BACI</name>
<accession>A0A554A159</accession>
<evidence type="ECO:0000256" key="2">
    <source>
        <dbReference type="ARBA" id="ARBA00010817"/>
    </source>
</evidence>
<dbReference type="Pfam" id="PF07934">
    <property type="entry name" value="OGG_N"/>
    <property type="match status" value="1"/>
</dbReference>
<evidence type="ECO:0000313" key="9">
    <source>
        <dbReference type="Proteomes" id="UP000318521"/>
    </source>
</evidence>
<dbReference type="GO" id="GO:0032131">
    <property type="term" value="F:alkylated DNA binding"/>
    <property type="evidence" value="ECO:0007669"/>
    <property type="project" value="TreeGrafter"/>
</dbReference>
<keyword evidence="4" id="KW-0227">DNA damage</keyword>
<comment type="caution">
    <text evidence="8">The sequence shown here is derived from an EMBL/GenBank/DDBJ whole genome shotgun (WGS) entry which is preliminary data.</text>
</comment>
<dbReference type="RefSeq" id="WP_143847926.1">
    <property type="nucleotide sequence ID" value="NZ_VLXZ01000003.1"/>
</dbReference>
<dbReference type="FunFam" id="1.10.340.30:FF:000004">
    <property type="entry name" value="DNA-3-methyladenine glycosylase II"/>
    <property type="match status" value="1"/>
</dbReference>
<reference evidence="8 9" key="1">
    <citation type="submission" date="2019-07" db="EMBL/GenBank/DDBJ databases">
        <authorList>
            <person name="Park Y.J."/>
            <person name="Jeong S.E."/>
            <person name="Jung H.S."/>
        </authorList>
    </citation>
    <scope>NUCLEOTIDE SEQUENCE [LARGE SCALE GENOMIC DNA]</scope>
    <source>
        <strain evidence="9">P16(2019)</strain>
    </source>
</reference>
<organism evidence="8 9">
    <name type="scientific">Alkalicoccobacillus porphyridii</name>
    <dbReference type="NCBI Taxonomy" id="2597270"/>
    <lineage>
        <taxon>Bacteria</taxon>
        <taxon>Bacillati</taxon>
        <taxon>Bacillota</taxon>
        <taxon>Bacilli</taxon>
        <taxon>Bacillales</taxon>
        <taxon>Bacillaceae</taxon>
        <taxon>Alkalicoccobacillus</taxon>
    </lineage>
</organism>
<dbReference type="SUPFAM" id="SSF48150">
    <property type="entry name" value="DNA-glycosylase"/>
    <property type="match status" value="1"/>
</dbReference>
<keyword evidence="5" id="KW-0378">Hydrolase</keyword>
<dbReference type="OrthoDB" id="9785929at2"/>
<dbReference type="GO" id="GO:0006289">
    <property type="term" value="P:nucleotide-excision repair"/>
    <property type="evidence" value="ECO:0007669"/>
    <property type="project" value="InterPro"/>
</dbReference>
<dbReference type="EMBL" id="VLXZ01000003">
    <property type="protein sequence ID" value="TSB47427.1"/>
    <property type="molecule type" value="Genomic_DNA"/>
</dbReference>
<comment type="similarity">
    <text evidence="2">Belongs to the alkylbase DNA glycosidase AlkA family.</text>
</comment>
<keyword evidence="9" id="KW-1185">Reference proteome</keyword>
<dbReference type="PANTHER" id="PTHR43003">
    <property type="entry name" value="DNA-3-METHYLADENINE GLYCOSYLASE"/>
    <property type="match status" value="1"/>
</dbReference>
<keyword evidence="6" id="KW-0234">DNA repair</keyword>